<comment type="caution">
    <text evidence="1">The sequence shown here is derived from an EMBL/GenBank/DDBJ whole genome shotgun (WGS) entry which is preliminary data.</text>
</comment>
<dbReference type="EMBL" id="LNIX01000046">
    <property type="protein sequence ID" value="OXA38350.1"/>
    <property type="molecule type" value="Genomic_DNA"/>
</dbReference>
<protein>
    <submittedName>
        <fullName evidence="1">Uncharacterized protein</fullName>
    </submittedName>
</protein>
<gene>
    <name evidence="1" type="ORF">Fcan01_26862</name>
</gene>
<evidence type="ECO:0000313" key="2">
    <source>
        <dbReference type="Proteomes" id="UP000198287"/>
    </source>
</evidence>
<keyword evidence="2" id="KW-1185">Reference proteome</keyword>
<evidence type="ECO:0000313" key="1">
    <source>
        <dbReference type="EMBL" id="OXA38350.1"/>
    </source>
</evidence>
<reference evidence="1 2" key="1">
    <citation type="submission" date="2015-12" db="EMBL/GenBank/DDBJ databases">
        <title>The genome of Folsomia candida.</title>
        <authorList>
            <person name="Faddeeva A."/>
            <person name="Derks M.F."/>
            <person name="Anvar Y."/>
            <person name="Smit S."/>
            <person name="Van Straalen N."/>
            <person name="Roelofs D."/>
        </authorList>
    </citation>
    <scope>NUCLEOTIDE SEQUENCE [LARGE SCALE GENOMIC DNA]</scope>
    <source>
        <strain evidence="1 2">VU population</strain>
        <tissue evidence="1">Whole body</tissue>
    </source>
</reference>
<proteinExistence type="predicted"/>
<organism evidence="1 2">
    <name type="scientific">Folsomia candida</name>
    <name type="common">Springtail</name>
    <dbReference type="NCBI Taxonomy" id="158441"/>
    <lineage>
        <taxon>Eukaryota</taxon>
        <taxon>Metazoa</taxon>
        <taxon>Ecdysozoa</taxon>
        <taxon>Arthropoda</taxon>
        <taxon>Hexapoda</taxon>
        <taxon>Collembola</taxon>
        <taxon>Entomobryomorpha</taxon>
        <taxon>Isotomoidea</taxon>
        <taxon>Isotomidae</taxon>
        <taxon>Proisotominae</taxon>
        <taxon>Folsomia</taxon>
    </lineage>
</organism>
<sequence>MADEANPGTLEKQHPLTNYVWATEARKYIHQRDEAGKFFFLDSWLSWELNNGEGLCRKHVVDWRGIVVKVTPGGRGQNSPKMDNSIVNVALCNLVLLDAALGSRVTDILPPALWPPLGPCVTNIDAPWTCLTKVNAGKISKLLPHLEMLMSAVVFSKSGLENEYSVHNVFDGSLTFLNITELTLWVGGPCSWVEVPNQVYPGPESKYELTLEEEVSGSEAMLRAFPKLTALTLCIHICPVLEAILTTFKNAPSLESINLVVRSEWVTKKIVGQYPLLMQPHWTQIPVTKILFVVFVGIEYTEFREDVFFFQLLLSNCSQTLEELEITELTGPSAAQALKAYCSLPAYTALQDALATAHLLPIFYPPRAGR</sequence>
<accession>A0A226CZW3</accession>
<dbReference type="AlphaFoldDB" id="A0A226CZW3"/>
<dbReference type="Proteomes" id="UP000198287">
    <property type="component" value="Unassembled WGS sequence"/>
</dbReference>
<name>A0A226CZW3_FOLCA</name>